<dbReference type="PANTHER" id="PTHR30177:SF4">
    <property type="entry name" value="OSMOPROTECTANT IMPORT PERMEASE PROTEIN OSMW"/>
    <property type="match status" value="1"/>
</dbReference>
<feature type="transmembrane region" description="Helical" evidence="6">
    <location>
        <begin position="78"/>
        <end position="101"/>
    </location>
</feature>
<dbReference type="SUPFAM" id="SSF161098">
    <property type="entry name" value="MetI-like"/>
    <property type="match status" value="1"/>
</dbReference>
<dbReference type="Proteomes" id="UP000598174">
    <property type="component" value="Unassembled WGS sequence"/>
</dbReference>
<dbReference type="PROSITE" id="PS50928">
    <property type="entry name" value="ABC_TM1"/>
    <property type="match status" value="1"/>
</dbReference>
<feature type="domain" description="ABC transmembrane type-1" evidence="7">
    <location>
        <begin position="43"/>
        <end position="224"/>
    </location>
</feature>
<evidence type="ECO:0000313" key="9">
    <source>
        <dbReference type="Proteomes" id="UP000598174"/>
    </source>
</evidence>
<keyword evidence="4 6" id="KW-1133">Transmembrane helix</keyword>
<dbReference type="CDD" id="cd06261">
    <property type="entry name" value="TM_PBP2"/>
    <property type="match status" value="1"/>
</dbReference>
<name>A0A919J0E5_9ACTN</name>
<keyword evidence="2 6" id="KW-0813">Transport</keyword>
<comment type="caution">
    <text evidence="8">The sequence shown here is derived from an EMBL/GenBank/DDBJ whole genome shotgun (WGS) entry which is preliminary data.</text>
</comment>
<dbReference type="GO" id="GO:0005886">
    <property type="term" value="C:plasma membrane"/>
    <property type="evidence" value="ECO:0007669"/>
    <property type="project" value="UniProtKB-SubCell"/>
</dbReference>
<dbReference type="Gene3D" id="1.10.3720.10">
    <property type="entry name" value="MetI-like"/>
    <property type="match status" value="1"/>
</dbReference>
<evidence type="ECO:0000259" key="7">
    <source>
        <dbReference type="PROSITE" id="PS50928"/>
    </source>
</evidence>
<evidence type="ECO:0000256" key="1">
    <source>
        <dbReference type="ARBA" id="ARBA00004141"/>
    </source>
</evidence>
<dbReference type="InterPro" id="IPR000515">
    <property type="entry name" value="MetI-like"/>
</dbReference>
<evidence type="ECO:0000256" key="5">
    <source>
        <dbReference type="ARBA" id="ARBA00023136"/>
    </source>
</evidence>
<feature type="transmembrane region" description="Helical" evidence="6">
    <location>
        <begin position="49"/>
        <end position="71"/>
    </location>
</feature>
<dbReference type="PANTHER" id="PTHR30177">
    <property type="entry name" value="GLYCINE BETAINE/L-PROLINE TRANSPORT SYSTEM PERMEASE PROTEIN PROW"/>
    <property type="match status" value="1"/>
</dbReference>
<protein>
    <submittedName>
        <fullName evidence="8">Glycine/betaine ABC transporter permease</fullName>
    </submittedName>
</protein>
<dbReference type="InterPro" id="IPR035906">
    <property type="entry name" value="MetI-like_sf"/>
</dbReference>
<feature type="transmembrane region" description="Helical" evidence="6">
    <location>
        <begin position="206"/>
        <end position="228"/>
    </location>
</feature>
<evidence type="ECO:0000256" key="3">
    <source>
        <dbReference type="ARBA" id="ARBA00022692"/>
    </source>
</evidence>
<accession>A0A919J0E5</accession>
<feature type="transmembrane region" description="Helical" evidence="6">
    <location>
        <begin position="158"/>
        <end position="186"/>
    </location>
</feature>
<dbReference type="GO" id="GO:0031460">
    <property type="term" value="P:glycine betaine transport"/>
    <property type="evidence" value="ECO:0007669"/>
    <property type="project" value="TreeGrafter"/>
</dbReference>
<dbReference type="RefSeq" id="WP_239117446.1">
    <property type="nucleotide sequence ID" value="NZ_BAAABP010000014.1"/>
</dbReference>
<evidence type="ECO:0000256" key="2">
    <source>
        <dbReference type="ARBA" id="ARBA00022448"/>
    </source>
</evidence>
<sequence>MSFLSWVPAASSPLAAPAGDGPGNPWFSWQYVQDNAGTIMTKLGFHVGITLETVVIALLVAVPLAVVAYWIRPLTGPILALSGVLYTIPSLALLALLAPLLGATNRVTVLIALVLYALLLLVRNALTGLTQVPGEVRDAAAGMGYGRFGRLWHVELPLALPGIITGLRLATVSTVALVTIGAIIGQGGLGDLIMGGFWNNFYRAEIVTGTVLCVALALVFDLALVGLGRLLTPWSRRRAA</sequence>
<evidence type="ECO:0000256" key="4">
    <source>
        <dbReference type="ARBA" id="ARBA00022989"/>
    </source>
</evidence>
<comment type="subcellular location">
    <subcellularLocation>
        <location evidence="6">Cell membrane</location>
        <topology evidence="6">Multi-pass membrane protein</topology>
    </subcellularLocation>
    <subcellularLocation>
        <location evidence="1">Membrane</location>
        <topology evidence="1">Multi-pass membrane protein</topology>
    </subcellularLocation>
</comment>
<evidence type="ECO:0000256" key="6">
    <source>
        <dbReference type="RuleBase" id="RU363032"/>
    </source>
</evidence>
<comment type="similarity">
    <text evidence="6">Belongs to the binding-protein-dependent transport system permease family.</text>
</comment>
<feature type="transmembrane region" description="Helical" evidence="6">
    <location>
        <begin position="107"/>
        <end position="126"/>
    </location>
</feature>
<keyword evidence="3 6" id="KW-0812">Transmembrane</keyword>
<dbReference type="AlphaFoldDB" id="A0A919J0E5"/>
<keyword evidence="9" id="KW-1185">Reference proteome</keyword>
<dbReference type="InterPro" id="IPR051204">
    <property type="entry name" value="ABC_transp_perm/SBD"/>
</dbReference>
<dbReference type="GO" id="GO:0055085">
    <property type="term" value="P:transmembrane transport"/>
    <property type="evidence" value="ECO:0007669"/>
    <property type="project" value="InterPro"/>
</dbReference>
<evidence type="ECO:0000313" key="8">
    <source>
        <dbReference type="EMBL" id="GIE08256.1"/>
    </source>
</evidence>
<dbReference type="Pfam" id="PF00528">
    <property type="entry name" value="BPD_transp_1"/>
    <property type="match status" value="1"/>
</dbReference>
<dbReference type="EMBL" id="BOMM01000001">
    <property type="protein sequence ID" value="GIE08256.1"/>
    <property type="molecule type" value="Genomic_DNA"/>
</dbReference>
<proteinExistence type="inferred from homology"/>
<organism evidence="8 9">
    <name type="scientific">Paractinoplanes ferrugineus</name>
    <dbReference type="NCBI Taxonomy" id="113564"/>
    <lineage>
        <taxon>Bacteria</taxon>
        <taxon>Bacillati</taxon>
        <taxon>Actinomycetota</taxon>
        <taxon>Actinomycetes</taxon>
        <taxon>Micromonosporales</taxon>
        <taxon>Micromonosporaceae</taxon>
        <taxon>Paractinoplanes</taxon>
    </lineage>
</organism>
<gene>
    <name evidence="8" type="ORF">Afe05nite_00960</name>
</gene>
<keyword evidence="5 6" id="KW-0472">Membrane</keyword>
<reference evidence="8" key="1">
    <citation type="submission" date="2021-01" db="EMBL/GenBank/DDBJ databases">
        <title>Whole genome shotgun sequence of Actinoplanes ferrugineus NBRC 15555.</title>
        <authorList>
            <person name="Komaki H."/>
            <person name="Tamura T."/>
        </authorList>
    </citation>
    <scope>NUCLEOTIDE SEQUENCE</scope>
    <source>
        <strain evidence="8">NBRC 15555</strain>
    </source>
</reference>